<keyword evidence="6" id="KW-1185">Reference proteome</keyword>
<dbReference type="NCBIfam" id="NF033788">
    <property type="entry name" value="HTH_metalloreg"/>
    <property type="match status" value="1"/>
</dbReference>
<evidence type="ECO:0000256" key="2">
    <source>
        <dbReference type="ARBA" id="ARBA00023125"/>
    </source>
</evidence>
<dbReference type="RefSeq" id="WP_108892380.1">
    <property type="nucleotide sequence ID" value="NZ_ONZF01000001.1"/>
</dbReference>
<dbReference type="SMART" id="SM00418">
    <property type="entry name" value="HTH_ARSR"/>
    <property type="match status" value="1"/>
</dbReference>
<dbReference type="InterPro" id="IPR051011">
    <property type="entry name" value="Metal_resp_trans_reg"/>
</dbReference>
<reference evidence="5 6" key="1">
    <citation type="submission" date="2018-03" db="EMBL/GenBank/DDBJ databases">
        <authorList>
            <person name="Keele B.F."/>
        </authorList>
    </citation>
    <scope>NUCLEOTIDE SEQUENCE [LARGE SCALE GENOMIC DNA]</scope>
    <source>
        <strain evidence="5 6">CECT 8504</strain>
    </source>
</reference>
<dbReference type="Pfam" id="PF01022">
    <property type="entry name" value="HTH_5"/>
    <property type="match status" value="1"/>
</dbReference>
<feature type="domain" description="HTH arsR-type" evidence="4">
    <location>
        <begin position="11"/>
        <end position="105"/>
    </location>
</feature>
<keyword evidence="2" id="KW-0238">DNA-binding</keyword>
<protein>
    <submittedName>
        <fullName evidence="5">HTH-type transcriptional regulator CmtR</fullName>
    </submittedName>
</protein>
<keyword evidence="3" id="KW-0804">Transcription</keyword>
<dbReference type="GO" id="GO:0003677">
    <property type="term" value="F:DNA binding"/>
    <property type="evidence" value="ECO:0007669"/>
    <property type="project" value="UniProtKB-KW"/>
</dbReference>
<evidence type="ECO:0000256" key="1">
    <source>
        <dbReference type="ARBA" id="ARBA00023015"/>
    </source>
</evidence>
<keyword evidence="1" id="KW-0805">Transcription regulation</keyword>
<dbReference type="SUPFAM" id="SSF46785">
    <property type="entry name" value="Winged helix' DNA-binding domain"/>
    <property type="match status" value="1"/>
</dbReference>
<evidence type="ECO:0000256" key="3">
    <source>
        <dbReference type="ARBA" id="ARBA00023163"/>
    </source>
</evidence>
<dbReference type="OrthoDB" id="9790747at2"/>
<dbReference type="Proteomes" id="UP000244912">
    <property type="component" value="Unassembled WGS sequence"/>
</dbReference>
<organism evidence="5 6">
    <name type="scientific">Palleronia abyssalis</name>
    <dbReference type="NCBI Taxonomy" id="1501240"/>
    <lineage>
        <taxon>Bacteria</taxon>
        <taxon>Pseudomonadati</taxon>
        <taxon>Pseudomonadota</taxon>
        <taxon>Alphaproteobacteria</taxon>
        <taxon>Rhodobacterales</taxon>
        <taxon>Roseobacteraceae</taxon>
        <taxon>Palleronia</taxon>
    </lineage>
</organism>
<dbReference type="InterPro" id="IPR001845">
    <property type="entry name" value="HTH_ArsR_DNA-bd_dom"/>
</dbReference>
<evidence type="ECO:0000313" key="5">
    <source>
        <dbReference type="EMBL" id="SPJ22493.1"/>
    </source>
</evidence>
<accession>A0A2R8BQM7</accession>
<dbReference type="PANTHER" id="PTHR43132">
    <property type="entry name" value="ARSENICAL RESISTANCE OPERON REPRESSOR ARSR-RELATED"/>
    <property type="match status" value="1"/>
</dbReference>
<dbReference type="InterPro" id="IPR036390">
    <property type="entry name" value="WH_DNA-bd_sf"/>
</dbReference>
<evidence type="ECO:0000259" key="4">
    <source>
        <dbReference type="PROSITE" id="PS50987"/>
    </source>
</evidence>
<dbReference type="CDD" id="cd00090">
    <property type="entry name" value="HTH_ARSR"/>
    <property type="match status" value="1"/>
</dbReference>
<dbReference type="EMBL" id="ONZF01000001">
    <property type="protein sequence ID" value="SPJ22493.1"/>
    <property type="molecule type" value="Genomic_DNA"/>
</dbReference>
<dbReference type="GO" id="GO:0003700">
    <property type="term" value="F:DNA-binding transcription factor activity"/>
    <property type="evidence" value="ECO:0007669"/>
    <property type="project" value="InterPro"/>
</dbReference>
<proteinExistence type="predicted"/>
<name>A0A2R8BQM7_9RHOB</name>
<dbReference type="InterPro" id="IPR036388">
    <property type="entry name" value="WH-like_DNA-bd_sf"/>
</dbReference>
<dbReference type="InterPro" id="IPR011991">
    <property type="entry name" value="ArsR-like_HTH"/>
</dbReference>
<dbReference type="PROSITE" id="PS50987">
    <property type="entry name" value="HTH_ARSR_2"/>
    <property type="match status" value="1"/>
</dbReference>
<dbReference type="PRINTS" id="PR00778">
    <property type="entry name" value="HTHARSR"/>
</dbReference>
<sequence length="116" mass="12740">MTTQGVRDDLLAHDALELRAKLFRGLGDPSRLAILDALVSDECSVQEVVGHTGLGQPNVSNNLRCLLDCGLVSRRSEGRFVRYRLADRRVAELIRAADRLLASTATGLGDCERYTE</sequence>
<dbReference type="PANTHER" id="PTHR43132:SF2">
    <property type="entry name" value="ARSENICAL RESISTANCE OPERON REPRESSOR ARSR-RELATED"/>
    <property type="match status" value="1"/>
</dbReference>
<dbReference type="AlphaFoldDB" id="A0A2R8BQM7"/>
<evidence type="ECO:0000313" key="6">
    <source>
        <dbReference type="Proteomes" id="UP000244912"/>
    </source>
</evidence>
<dbReference type="Gene3D" id="1.10.10.10">
    <property type="entry name" value="Winged helix-like DNA-binding domain superfamily/Winged helix DNA-binding domain"/>
    <property type="match status" value="1"/>
</dbReference>
<gene>
    <name evidence="5" type="primary">cmtR_1</name>
    <name evidence="5" type="ORF">PAA8504_00287</name>
</gene>